<evidence type="ECO:0000256" key="1">
    <source>
        <dbReference type="SAM" id="Phobius"/>
    </source>
</evidence>
<feature type="transmembrane region" description="Helical" evidence="1">
    <location>
        <begin position="119"/>
        <end position="138"/>
    </location>
</feature>
<dbReference type="InterPro" id="IPR007065">
    <property type="entry name" value="HPP"/>
</dbReference>
<dbReference type="PANTHER" id="PTHR33741">
    <property type="entry name" value="TRANSMEMBRANE PROTEIN DDB_G0269096-RELATED"/>
    <property type="match status" value="1"/>
</dbReference>
<dbReference type="AlphaFoldDB" id="A0A2T6ZJ11"/>
<keyword evidence="1" id="KW-1133">Transmembrane helix</keyword>
<gene>
    <name evidence="3" type="ORF">B9Z19DRAFT_1131246</name>
</gene>
<dbReference type="PANTHER" id="PTHR33741:SF5">
    <property type="entry name" value="TRANSMEMBRANE PROTEIN DDB_G0269096-RELATED"/>
    <property type="match status" value="1"/>
</dbReference>
<organism evidence="3 4">
    <name type="scientific">Tuber borchii</name>
    <name type="common">White truffle</name>
    <dbReference type="NCBI Taxonomy" id="42251"/>
    <lineage>
        <taxon>Eukaryota</taxon>
        <taxon>Fungi</taxon>
        <taxon>Dikarya</taxon>
        <taxon>Ascomycota</taxon>
        <taxon>Pezizomycotina</taxon>
        <taxon>Pezizomycetes</taxon>
        <taxon>Pezizales</taxon>
        <taxon>Tuberaceae</taxon>
        <taxon>Tuber</taxon>
    </lineage>
</organism>
<dbReference type="InterPro" id="IPR058581">
    <property type="entry name" value="TM_HPP"/>
</dbReference>
<evidence type="ECO:0000313" key="3">
    <source>
        <dbReference type="EMBL" id="PUU75485.1"/>
    </source>
</evidence>
<reference evidence="3 4" key="1">
    <citation type="submission" date="2017-04" db="EMBL/GenBank/DDBJ databases">
        <title>Draft genome sequence of Tuber borchii Vittad., a whitish edible truffle.</title>
        <authorList>
            <consortium name="DOE Joint Genome Institute"/>
            <person name="Murat C."/>
            <person name="Kuo A."/>
            <person name="Barry K.W."/>
            <person name="Clum A."/>
            <person name="Dockter R.B."/>
            <person name="Fauchery L."/>
            <person name="Iotti M."/>
            <person name="Kohler A."/>
            <person name="Labutti K."/>
            <person name="Lindquist E.A."/>
            <person name="Lipzen A."/>
            <person name="Ohm R.A."/>
            <person name="Wang M."/>
            <person name="Grigoriev I.V."/>
            <person name="Zambonelli A."/>
            <person name="Martin F.M."/>
        </authorList>
    </citation>
    <scope>NUCLEOTIDE SEQUENCE [LARGE SCALE GENOMIC DNA]</scope>
    <source>
        <strain evidence="3 4">Tbo3840</strain>
    </source>
</reference>
<feature type="transmembrane region" description="Helical" evidence="1">
    <location>
        <begin position="89"/>
        <end position="107"/>
    </location>
</feature>
<feature type="domain" description="HPP transmembrane region" evidence="2">
    <location>
        <begin position="57"/>
        <end position="217"/>
    </location>
</feature>
<protein>
    <submittedName>
        <fullName evidence="3">HPP family-domain-containing protein</fullName>
    </submittedName>
</protein>
<keyword evidence="1" id="KW-0472">Membrane</keyword>
<dbReference type="STRING" id="42251.A0A2T6ZJ11"/>
<accession>A0A2T6ZJ11</accession>
<dbReference type="OrthoDB" id="2016548at2759"/>
<feature type="transmembrane region" description="Helical" evidence="1">
    <location>
        <begin position="58"/>
        <end position="82"/>
    </location>
</feature>
<feature type="transmembrane region" description="Helical" evidence="1">
    <location>
        <begin position="145"/>
        <end position="167"/>
    </location>
</feature>
<feature type="transmembrane region" description="Helical" evidence="1">
    <location>
        <begin position="187"/>
        <end position="209"/>
    </location>
</feature>
<evidence type="ECO:0000313" key="4">
    <source>
        <dbReference type="Proteomes" id="UP000244722"/>
    </source>
</evidence>
<dbReference type="Pfam" id="PF04982">
    <property type="entry name" value="TM_HPP"/>
    <property type="match status" value="1"/>
</dbReference>
<keyword evidence="1" id="KW-0812">Transmembrane</keyword>
<dbReference type="Proteomes" id="UP000244722">
    <property type="component" value="Unassembled WGS sequence"/>
</dbReference>
<name>A0A2T6ZJ11_TUBBO</name>
<comment type="caution">
    <text evidence="3">The sequence shown here is derived from an EMBL/GenBank/DDBJ whole genome shotgun (WGS) entry which is preliminary data.</text>
</comment>
<keyword evidence="4" id="KW-1185">Reference proteome</keyword>
<sequence length="298" mass="32053">MKNPHNINGLSPAEAWNFDIDVYISPFIPSPKILRRLPTCISRFLGHRNEAREGELDIVVWTWAFVGAFAGVAVVEAVFLHWSYFAEKGCPMIVGSYGAAAILLYSAVDSPLAQPRNAFFGQVLSAATGVTITKLFLLSDRFDSLVWLAGALACASSSLVMSITKTIHPPAGATALLAAVDPGVRGMGWDLIPVVIISSALMIAVACLVDNLQRSYPRYWWTPGPVGKEARSKDRKADGKDVEKGKVDTAGMEVVVGAEGIVLPEFLVLGEVEKEVLMQIKSRIANFSDGGESESSSL</sequence>
<proteinExistence type="predicted"/>
<dbReference type="EMBL" id="NESQ01000229">
    <property type="protein sequence ID" value="PUU75485.1"/>
    <property type="molecule type" value="Genomic_DNA"/>
</dbReference>
<evidence type="ECO:0000259" key="2">
    <source>
        <dbReference type="Pfam" id="PF04982"/>
    </source>
</evidence>